<reference evidence="11 12" key="1">
    <citation type="submission" date="2018-11" db="EMBL/GenBank/DDBJ databases">
        <title>Genomic Encyclopedia of Type Strains, Phase IV (KMG-IV): sequencing the most valuable type-strain genomes for metagenomic binning, comparative biology and taxonomic classification.</title>
        <authorList>
            <person name="Goeker M."/>
        </authorList>
    </citation>
    <scope>NUCLEOTIDE SEQUENCE [LARGE SCALE GENOMIC DNA]</scope>
    <source>
        <strain evidence="11 12">DSM 5900</strain>
    </source>
</reference>
<dbReference type="PROSITE" id="PS00866">
    <property type="entry name" value="CPSASE_1"/>
    <property type="match status" value="1"/>
</dbReference>
<dbReference type="PROSITE" id="PS00867">
    <property type="entry name" value="CPSASE_2"/>
    <property type="match status" value="1"/>
</dbReference>
<dbReference type="InterPro" id="IPR016185">
    <property type="entry name" value="PreATP-grasp_dom_sf"/>
</dbReference>
<feature type="domain" description="Biotin carboxylation" evidence="10">
    <location>
        <begin position="1"/>
        <end position="446"/>
    </location>
</feature>
<dbReference type="Pfam" id="PF02785">
    <property type="entry name" value="Biotin_carb_C"/>
    <property type="match status" value="1"/>
</dbReference>
<dbReference type="SUPFAM" id="SSF51230">
    <property type="entry name" value="Single hybrid motif"/>
    <property type="match status" value="1"/>
</dbReference>
<dbReference type="Pfam" id="PF21139">
    <property type="entry name" value="BT_MCC_alpha"/>
    <property type="match status" value="1"/>
</dbReference>
<dbReference type="InterPro" id="IPR005482">
    <property type="entry name" value="Biotin_COase_C"/>
</dbReference>
<dbReference type="EMBL" id="RJKX01000016">
    <property type="protein sequence ID" value="ROP83922.1"/>
    <property type="molecule type" value="Genomic_DNA"/>
</dbReference>
<dbReference type="GO" id="GO:0005524">
    <property type="term" value="F:ATP binding"/>
    <property type="evidence" value="ECO:0007669"/>
    <property type="project" value="UniProtKB-UniRule"/>
</dbReference>
<evidence type="ECO:0000256" key="6">
    <source>
        <dbReference type="ARBA" id="ARBA00023267"/>
    </source>
</evidence>
<dbReference type="SMART" id="SM01209">
    <property type="entry name" value="GARS_A"/>
    <property type="match status" value="1"/>
</dbReference>
<evidence type="ECO:0000259" key="9">
    <source>
        <dbReference type="PROSITE" id="PS50975"/>
    </source>
</evidence>
<dbReference type="NCBIfam" id="NF006367">
    <property type="entry name" value="PRK08591.1"/>
    <property type="match status" value="1"/>
</dbReference>
<sequence>MFRSVLVANRGEIACRVMATARRMGLRTIAVYSEADRNALHVRVADEAWPIGPAPARDSYLSIPALVAAIRASGAEAVHPGYGFLSENADFAEAVAAAGAVFVGPPPGAIRAMGSKSAAKALMEAAGVPVVPGYHGSDQSLAVIAAAAEDIGYPILVKASAGGGGRGMRVVERPDDLAVAIEGAAREAASAFGDGRLLIEKYLTRPRHIEMQVFADGHGAAIHLFERDCSIQRRHQKVIEEAPAPGMTAERRQAMGAAATAAARAIGYRGAGTVEFIAEGEQFWFMEMNTRLQVEHPVTEMITGLDLVEWQLRVAAGEPLPLGQADLAIHGHAVEARLYAEDPAHDFRPATGRLAHLRLPVAGEGVRVDAGVAAGDAVSVHYDAMIAKIVAHGRDRGEAIRRLGAALAATEIAGVTTNRDFLVRLVGHPAFAAAELDTGFIARHAGDLLPASDPPAREEVAAAVLHVLLSEQAAAAADPSPWAMRDGWRIGERARRRILLQDGDERVAVDVVYREDGWRLEIGGQGGEATATRGLDGRLAITLDGRRLSRSVVATGDQLHVFGPAGSRRFVVIDPLAPPAAAEAGTGRLTAPMPGRVTRLLVAAGDAVARGQALLVLEAMKMEHTIRAPADGVVGRLRYGEGDLVDEGAELVELAAPDSATDASNGGGAC</sequence>
<keyword evidence="4 7" id="KW-0067">ATP-binding</keyword>
<dbReference type="FunFam" id="2.40.50.100:FF:000003">
    <property type="entry name" value="Acetyl-CoA carboxylase biotin carboxyl carrier protein"/>
    <property type="match status" value="1"/>
</dbReference>
<dbReference type="Proteomes" id="UP000278222">
    <property type="component" value="Unassembled WGS sequence"/>
</dbReference>
<dbReference type="FunFam" id="3.40.50.20:FF:000010">
    <property type="entry name" value="Propionyl-CoA carboxylase subunit alpha"/>
    <property type="match status" value="1"/>
</dbReference>
<dbReference type="InterPro" id="IPR011054">
    <property type="entry name" value="Rudment_hybrid_motif"/>
</dbReference>
<dbReference type="PROSITE" id="PS50979">
    <property type="entry name" value="BC"/>
    <property type="match status" value="1"/>
</dbReference>
<keyword evidence="12" id="KW-1185">Reference proteome</keyword>
<dbReference type="Pfam" id="PF02786">
    <property type="entry name" value="CPSase_L_D2"/>
    <property type="match status" value="1"/>
</dbReference>
<dbReference type="CDD" id="cd06850">
    <property type="entry name" value="biotinyl_domain"/>
    <property type="match status" value="1"/>
</dbReference>
<dbReference type="Pfam" id="PF00289">
    <property type="entry name" value="Biotin_carb_N"/>
    <property type="match status" value="1"/>
</dbReference>
<dbReference type="InterPro" id="IPR000089">
    <property type="entry name" value="Biotin_lipoyl"/>
</dbReference>
<keyword evidence="3 7" id="KW-0547">Nucleotide-binding</keyword>
<dbReference type="InterPro" id="IPR048429">
    <property type="entry name" value="MCC_alpha_BT"/>
</dbReference>
<dbReference type="Gene3D" id="3.30.700.40">
    <property type="match status" value="1"/>
</dbReference>
<keyword evidence="5" id="KW-0809">Transit peptide</keyword>
<dbReference type="PROSITE" id="PS00188">
    <property type="entry name" value="BIOTIN"/>
    <property type="match status" value="1"/>
</dbReference>
<dbReference type="Gene3D" id="3.30.470.20">
    <property type="entry name" value="ATP-grasp fold, B domain"/>
    <property type="match status" value="1"/>
</dbReference>
<evidence type="ECO:0000256" key="1">
    <source>
        <dbReference type="ARBA" id="ARBA00001953"/>
    </source>
</evidence>
<evidence type="ECO:0000256" key="2">
    <source>
        <dbReference type="ARBA" id="ARBA00022598"/>
    </source>
</evidence>
<feature type="domain" description="Lipoyl-binding" evidence="8">
    <location>
        <begin position="580"/>
        <end position="655"/>
    </location>
</feature>
<keyword evidence="6" id="KW-0092">Biotin</keyword>
<dbReference type="GO" id="GO:0016874">
    <property type="term" value="F:ligase activity"/>
    <property type="evidence" value="ECO:0007669"/>
    <property type="project" value="UniProtKB-KW"/>
</dbReference>
<dbReference type="FunFam" id="3.30.1490.20:FF:000003">
    <property type="entry name" value="acetyl-CoA carboxylase isoform X1"/>
    <property type="match status" value="1"/>
</dbReference>
<protein>
    <submittedName>
        <fullName evidence="11">3-methylcrotonyl-CoA carboxylase alpha subunit</fullName>
    </submittedName>
</protein>
<dbReference type="InterPro" id="IPR005481">
    <property type="entry name" value="BC-like_N"/>
</dbReference>
<dbReference type="PANTHER" id="PTHR18866">
    <property type="entry name" value="CARBOXYLASE:PYRUVATE/ACETYL-COA/PROPIONYL-COA CARBOXYLASE"/>
    <property type="match status" value="1"/>
</dbReference>
<dbReference type="FunFam" id="3.30.470.20:FF:000028">
    <property type="entry name" value="Methylcrotonoyl-CoA carboxylase subunit alpha, mitochondrial"/>
    <property type="match status" value="1"/>
</dbReference>
<dbReference type="GO" id="GO:0046872">
    <property type="term" value="F:metal ion binding"/>
    <property type="evidence" value="ECO:0007669"/>
    <property type="project" value="InterPro"/>
</dbReference>
<dbReference type="OrthoDB" id="9763189at2"/>
<dbReference type="PROSITE" id="PS50968">
    <property type="entry name" value="BIOTINYL_LIPOYL"/>
    <property type="match status" value="1"/>
</dbReference>
<evidence type="ECO:0000313" key="12">
    <source>
        <dbReference type="Proteomes" id="UP000278222"/>
    </source>
</evidence>
<proteinExistence type="predicted"/>
<dbReference type="InterPro" id="IPR011053">
    <property type="entry name" value="Single_hybrid_motif"/>
</dbReference>
<feature type="domain" description="ATP-grasp" evidence="9">
    <location>
        <begin position="120"/>
        <end position="316"/>
    </location>
</feature>
<evidence type="ECO:0000313" key="11">
    <source>
        <dbReference type="EMBL" id="ROP83922.1"/>
    </source>
</evidence>
<evidence type="ECO:0000259" key="10">
    <source>
        <dbReference type="PROSITE" id="PS50979"/>
    </source>
</evidence>
<evidence type="ECO:0000256" key="7">
    <source>
        <dbReference type="PROSITE-ProRule" id="PRU00409"/>
    </source>
</evidence>
<dbReference type="PANTHER" id="PTHR18866:SF33">
    <property type="entry name" value="METHYLCROTONOYL-COA CARBOXYLASE SUBUNIT ALPHA, MITOCHONDRIAL-RELATED"/>
    <property type="match status" value="1"/>
</dbReference>
<dbReference type="InterPro" id="IPR050856">
    <property type="entry name" value="Biotin_carboxylase_complex"/>
</dbReference>
<dbReference type="AlphaFoldDB" id="A0A3N1KWS3"/>
<gene>
    <name evidence="11" type="ORF">EDC65_4571</name>
</gene>
<evidence type="ECO:0000256" key="3">
    <source>
        <dbReference type="ARBA" id="ARBA00022741"/>
    </source>
</evidence>
<evidence type="ECO:0000256" key="5">
    <source>
        <dbReference type="ARBA" id="ARBA00022946"/>
    </source>
</evidence>
<comment type="cofactor">
    <cofactor evidence="1">
        <name>biotin</name>
        <dbReference type="ChEBI" id="CHEBI:57586"/>
    </cofactor>
</comment>
<dbReference type="RefSeq" id="WP_123693861.1">
    <property type="nucleotide sequence ID" value="NZ_AP019700.1"/>
</dbReference>
<dbReference type="InterPro" id="IPR001882">
    <property type="entry name" value="Biotin_BS"/>
</dbReference>
<dbReference type="SMART" id="SM00878">
    <property type="entry name" value="Biotin_carb_C"/>
    <property type="match status" value="1"/>
</dbReference>
<dbReference type="Gene3D" id="2.40.50.100">
    <property type="match status" value="1"/>
</dbReference>
<comment type="caution">
    <text evidence="11">The sequence shown here is derived from an EMBL/GenBank/DDBJ whole genome shotgun (WGS) entry which is preliminary data.</text>
</comment>
<evidence type="ECO:0000256" key="4">
    <source>
        <dbReference type="ARBA" id="ARBA00022840"/>
    </source>
</evidence>
<dbReference type="SUPFAM" id="SSF56059">
    <property type="entry name" value="Glutathione synthetase ATP-binding domain-like"/>
    <property type="match status" value="1"/>
</dbReference>
<dbReference type="PROSITE" id="PS50975">
    <property type="entry name" value="ATP_GRASP"/>
    <property type="match status" value="1"/>
</dbReference>
<dbReference type="Pfam" id="PF00364">
    <property type="entry name" value="Biotin_lipoyl"/>
    <property type="match status" value="1"/>
</dbReference>
<evidence type="ECO:0000259" key="8">
    <source>
        <dbReference type="PROSITE" id="PS50968"/>
    </source>
</evidence>
<accession>A0A3N1KWS3</accession>
<dbReference type="InterPro" id="IPR011764">
    <property type="entry name" value="Biotin_carboxylation_dom"/>
</dbReference>
<dbReference type="SUPFAM" id="SSF52440">
    <property type="entry name" value="PreATP-grasp domain"/>
    <property type="match status" value="1"/>
</dbReference>
<dbReference type="InterPro" id="IPR011761">
    <property type="entry name" value="ATP-grasp"/>
</dbReference>
<name>A0A3N1KWS3_9PROT</name>
<dbReference type="InterPro" id="IPR005479">
    <property type="entry name" value="CPAse_ATP-bd"/>
</dbReference>
<keyword evidence="2" id="KW-0436">Ligase</keyword>
<organism evidence="11 12">
    <name type="scientific">Stella humosa</name>
    <dbReference type="NCBI Taxonomy" id="94"/>
    <lineage>
        <taxon>Bacteria</taxon>
        <taxon>Pseudomonadati</taxon>
        <taxon>Pseudomonadota</taxon>
        <taxon>Alphaproteobacteria</taxon>
        <taxon>Rhodospirillales</taxon>
        <taxon>Stellaceae</taxon>
        <taxon>Stella</taxon>
    </lineage>
</organism>
<dbReference type="SUPFAM" id="SSF51246">
    <property type="entry name" value="Rudiment single hybrid motif"/>
    <property type="match status" value="1"/>
</dbReference>